<sequence length="380" mass="41939">MSTYPKLLSPIDLGLDLKLANRVVMAPMTRGRATDKLKANDVMAEYYAQRASAGLIITEGTHISVLGRGWFQAPDIFTEEDAKAWKVVADRVHSHDGKIFCQLWHTGRASHSSFREGVPGYEGDMKLSVAPSAIKRGSHSGKQGFTKLPGQVDIETPRALTTEEVDALPEEYRNAAQQAKDAGFDGVEIHSANGYLLDEFLQSCSNKRTDKYGGSMENRFRLLDDVIRAVLTVFEPHQVGVRFSPNGVFNGMGSDDYRESFLYYAQRVAEYKLGYLHIMIGLGFGFHNKGEPMTMAEFRKVYPGTLMANVGYDAKSAEEEIASGNTDMVSFGRPFISNPDFVERLASGAKLNDPAPQSVYYSSVENAMAADGYTDFPTMS</sequence>
<evidence type="ECO:0000256" key="3">
    <source>
        <dbReference type="ARBA" id="ARBA00023002"/>
    </source>
</evidence>
<reference evidence="5 6" key="1">
    <citation type="journal article" date="2018" name="Mol. Biol. Evol.">
        <title>Analysis of the draft genome of the red seaweed Gracilariopsis chorda provides insights into genome size evolution in Rhodophyta.</title>
        <authorList>
            <person name="Lee J."/>
            <person name="Yang E.C."/>
            <person name="Graf L."/>
            <person name="Yang J.H."/>
            <person name="Qiu H."/>
            <person name="Zel Zion U."/>
            <person name="Chan C.X."/>
            <person name="Stephens T.G."/>
            <person name="Weber A.P.M."/>
            <person name="Boo G.H."/>
            <person name="Boo S.M."/>
            <person name="Kim K.M."/>
            <person name="Shin Y."/>
            <person name="Jung M."/>
            <person name="Lee S.J."/>
            <person name="Yim H.S."/>
            <person name="Lee J.H."/>
            <person name="Bhattacharya D."/>
            <person name="Yoon H.S."/>
        </authorList>
    </citation>
    <scope>NUCLEOTIDE SEQUENCE [LARGE SCALE GENOMIC DNA]</scope>
    <source>
        <strain evidence="5 6">SKKU-2015</strain>
        <tissue evidence="5">Whole body</tissue>
    </source>
</reference>
<dbReference type="Gene3D" id="3.20.20.70">
    <property type="entry name" value="Aldolase class I"/>
    <property type="match status" value="1"/>
</dbReference>
<dbReference type="AlphaFoldDB" id="A0A2V3IRQ0"/>
<dbReference type="PANTHER" id="PTHR22893">
    <property type="entry name" value="NADH OXIDOREDUCTASE-RELATED"/>
    <property type="match status" value="1"/>
</dbReference>
<keyword evidence="3" id="KW-0560">Oxidoreductase</keyword>
<comment type="caution">
    <text evidence="5">The sequence shown here is derived from an EMBL/GenBank/DDBJ whole genome shotgun (WGS) entry which is preliminary data.</text>
</comment>
<dbReference type="OrthoDB" id="1663137at2759"/>
<keyword evidence="6" id="KW-1185">Reference proteome</keyword>
<evidence type="ECO:0000259" key="4">
    <source>
        <dbReference type="Pfam" id="PF00724"/>
    </source>
</evidence>
<dbReference type="GO" id="GO:0005829">
    <property type="term" value="C:cytosol"/>
    <property type="evidence" value="ECO:0007669"/>
    <property type="project" value="UniProtKB-ARBA"/>
</dbReference>
<dbReference type="InterPro" id="IPR001155">
    <property type="entry name" value="OxRdtase_FMN_N"/>
</dbReference>
<dbReference type="InterPro" id="IPR013785">
    <property type="entry name" value="Aldolase_TIM"/>
</dbReference>
<evidence type="ECO:0000313" key="5">
    <source>
        <dbReference type="EMBL" id="PXF44788.1"/>
    </source>
</evidence>
<dbReference type="Proteomes" id="UP000247409">
    <property type="component" value="Unassembled WGS sequence"/>
</dbReference>
<dbReference type="GO" id="GO:0016628">
    <property type="term" value="F:oxidoreductase activity, acting on the CH-CH group of donors, NAD or NADP as acceptor"/>
    <property type="evidence" value="ECO:0007669"/>
    <property type="project" value="UniProtKB-ARBA"/>
</dbReference>
<evidence type="ECO:0000256" key="1">
    <source>
        <dbReference type="ARBA" id="ARBA00001917"/>
    </source>
</evidence>
<dbReference type="Pfam" id="PF00724">
    <property type="entry name" value="Oxidored_FMN"/>
    <property type="match status" value="1"/>
</dbReference>
<dbReference type="CDD" id="cd02933">
    <property type="entry name" value="OYE_like_FMN"/>
    <property type="match status" value="1"/>
</dbReference>
<dbReference type="FunFam" id="3.20.20.70:FF:000059">
    <property type="entry name" value="N-ethylmaleimide reductase, FMN-linked"/>
    <property type="match status" value="1"/>
</dbReference>
<organism evidence="5 6">
    <name type="scientific">Gracilariopsis chorda</name>
    <dbReference type="NCBI Taxonomy" id="448386"/>
    <lineage>
        <taxon>Eukaryota</taxon>
        <taxon>Rhodophyta</taxon>
        <taxon>Florideophyceae</taxon>
        <taxon>Rhodymeniophycidae</taxon>
        <taxon>Gracilariales</taxon>
        <taxon>Gracilariaceae</taxon>
        <taxon>Gracilariopsis</taxon>
    </lineage>
</organism>
<dbReference type="InterPro" id="IPR045247">
    <property type="entry name" value="Oye-like"/>
</dbReference>
<name>A0A2V3IRQ0_9FLOR</name>
<dbReference type="SUPFAM" id="SSF51395">
    <property type="entry name" value="FMN-linked oxidoreductases"/>
    <property type="match status" value="1"/>
</dbReference>
<protein>
    <submittedName>
        <fullName evidence="5">N-ethylmaleimide reductase</fullName>
    </submittedName>
</protein>
<feature type="domain" description="NADH:flavin oxidoreductase/NADH oxidase N-terminal" evidence="4">
    <location>
        <begin position="6"/>
        <end position="351"/>
    </location>
</feature>
<comment type="cofactor">
    <cofactor evidence="1">
        <name>FMN</name>
        <dbReference type="ChEBI" id="CHEBI:58210"/>
    </cofactor>
</comment>
<dbReference type="PANTHER" id="PTHR22893:SF91">
    <property type="entry name" value="NADPH DEHYDROGENASE 2-RELATED"/>
    <property type="match status" value="1"/>
</dbReference>
<evidence type="ECO:0000313" key="6">
    <source>
        <dbReference type="Proteomes" id="UP000247409"/>
    </source>
</evidence>
<comment type="similarity">
    <text evidence="2">Belongs to the NADH:flavin oxidoreductase/NADH oxidase family.</text>
</comment>
<gene>
    <name evidence="5" type="ORF">BWQ96_05458</name>
</gene>
<accession>A0A2V3IRQ0</accession>
<dbReference type="GO" id="GO:0010181">
    <property type="term" value="F:FMN binding"/>
    <property type="evidence" value="ECO:0007669"/>
    <property type="project" value="InterPro"/>
</dbReference>
<evidence type="ECO:0000256" key="2">
    <source>
        <dbReference type="ARBA" id="ARBA00005979"/>
    </source>
</evidence>
<dbReference type="EMBL" id="NBIV01000081">
    <property type="protein sequence ID" value="PXF44788.1"/>
    <property type="molecule type" value="Genomic_DNA"/>
</dbReference>
<dbReference type="STRING" id="448386.A0A2V3IRQ0"/>
<proteinExistence type="inferred from homology"/>